<protein>
    <submittedName>
        <fullName evidence="15">Inward rectifier potassium channel C-terminal domain-containing protein</fullName>
    </submittedName>
</protein>
<dbReference type="GO" id="GO:1990573">
    <property type="term" value="P:potassium ion import across plasma membrane"/>
    <property type="evidence" value="ECO:0007669"/>
    <property type="project" value="TreeGrafter"/>
</dbReference>
<dbReference type="GO" id="GO:0034765">
    <property type="term" value="P:regulation of monoatomic ion transmembrane transport"/>
    <property type="evidence" value="ECO:0007669"/>
    <property type="project" value="TreeGrafter"/>
</dbReference>
<evidence type="ECO:0000256" key="12">
    <source>
        <dbReference type="SAM" id="MobiDB-lite"/>
    </source>
</evidence>
<evidence type="ECO:0000256" key="9">
    <source>
        <dbReference type="ARBA" id="ARBA00023136"/>
    </source>
</evidence>
<dbReference type="InterPro" id="IPR014756">
    <property type="entry name" value="Ig_E-set"/>
</dbReference>
<keyword evidence="6 11" id="KW-0630">Potassium</keyword>
<accession>A0A915K680</accession>
<dbReference type="Pfam" id="PF17655">
    <property type="entry name" value="IRK_C"/>
    <property type="match status" value="1"/>
</dbReference>
<keyword evidence="7" id="KW-1133">Transmembrane helix</keyword>
<sequence>MNVGYDLGLDRIFVVWPITICHVIDENSPLYEYSAENLSTSHFEIVAILEGVVPSTGSTTQARTSYLPCEILWGHRFEKLVTYQRDNGTYKIDFSKFDNVYPVDTPTLSAKEVAVLAIFWYSLTLAPVSLFRLVSLWCPPHFGALYVLINKRCNNENESADQNRESTPPPTARSYQYVPYSDAAPNGGDAAPMSPTSLKIVYDDARRQSIFDILNRHRLQSFDYAPLPLPRRRSSSNFEGSCNETDADPTVPKGHSPLNRGVSDTQGQTNANQNNSLKSLANTNASAISLTICKEKQSSLMREHDIM</sequence>
<name>A0A915K680_ROMCU</name>
<evidence type="ECO:0000256" key="5">
    <source>
        <dbReference type="ARBA" id="ARBA00022882"/>
    </source>
</evidence>
<evidence type="ECO:0000256" key="1">
    <source>
        <dbReference type="ARBA" id="ARBA00004141"/>
    </source>
</evidence>
<keyword evidence="4 11" id="KW-0812">Transmembrane</keyword>
<evidence type="ECO:0000313" key="14">
    <source>
        <dbReference type="Proteomes" id="UP000887565"/>
    </source>
</evidence>
<keyword evidence="2 11" id="KW-0813">Transport</keyword>
<evidence type="ECO:0000256" key="3">
    <source>
        <dbReference type="ARBA" id="ARBA00022538"/>
    </source>
</evidence>
<dbReference type="GO" id="GO:0005886">
    <property type="term" value="C:plasma membrane"/>
    <property type="evidence" value="ECO:0007669"/>
    <property type="project" value="TreeGrafter"/>
</dbReference>
<keyword evidence="3 11" id="KW-0633">Potassium transport</keyword>
<evidence type="ECO:0000256" key="2">
    <source>
        <dbReference type="ARBA" id="ARBA00022448"/>
    </source>
</evidence>
<evidence type="ECO:0000256" key="4">
    <source>
        <dbReference type="ARBA" id="ARBA00022692"/>
    </source>
</evidence>
<dbReference type="PRINTS" id="PR01320">
    <property type="entry name" value="KIRCHANNEL"/>
</dbReference>
<keyword evidence="5 11" id="KW-0851">Voltage-gated channel</keyword>
<dbReference type="Gene3D" id="2.60.40.1400">
    <property type="entry name" value="G protein-activated inward rectifier potassium channel 1"/>
    <property type="match status" value="1"/>
</dbReference>
<dbReference type="SUPFAM" id="SSF81296">
    <property type="entry name" value="E set domains"/>
    <property type="match status" value="1"/>
</dbReference>
<evidence type="ECO:0000256" key="7">
    <source>
        <dbReference type="ARBA" id="ARBA00022989"/>
    </source>
</evidence>
<proteinExistence type="inferred from homology"/>
<dbReference type="WBParaSite" id="nRc.2.0.1.t34235-RA">
    <property type="protein sequence ID" value="nRc.2.0.1.t34235-RA"/>
    <property type="gene ID" value="nRc.2.0.1.g34235"/>
</dbReference>
<feature type="region of interest" description="Disordered" evidence="12">
    <location>
        <begin position="158"/>
        <end position="193"/>
    </location>
</feature>
<dbReference type="InterPro" id="IPR041647">
    <property type="entry name" value="IRK_C"/>
</dbReference>
<evidence type="ECO:0000259" key="13">
    <source>
        <dbReference type="Pfam" id="PF17655"/>
    </source>
</evidence>
<dbReference type="GO" id="GO:0005242">
    <property type="term" value="F:inward rectifier potassium channel activity"/>
    <property type="evidence" value="ECO:0007669"/>
    <property type="project" value="InterPro"/>
</dbReference>
<keyword evidence="10 11" id="KW-0407">Ion channel</keyword>
<dbReference type="AlphaFoldDB" id="A0A915K680"/>
<evidence type="ECO:0000256" key="6">
    <source>
        <dbReference type="ARBA" id="ARBA00022958"/>
    </source>
</evidence>
<feature type="compositionally biased region" description="Polar residues" evidence="12">
    <location>
        <begin position="235"/>
        <end position="244"/>
    </location>
</feature>
<feature type="region of interest" description="Disordered" evidence="12">
    <location>
        <begin position="234"/>
        <end position="275"/>
    </location>
</feature>
<keyword evidence="9" id="KW-0472">Membrane</keyword>
<dbReference type="PANTHER" id="PTHR11767:SF51">
    <property type="entry name" value="INWARD RECTIFIER POTASSIUM CHANNEL IRK-1"/>
    <property type="match status" value="1"/>
</dbReference>
<evidence type="ECO:0000313" key="15">
    <source>
        <dbReference type="WBParaSite" id="nRc.2.0.1.t34235-RA"/>
    </source>
</evidence>
<feature type="domain" description="Inward rectifier potassium channel C-terminal" evidence="13">
    <location>
        <begin position="1"/>
        <end position="113"/>
    </location>
</feature>
<keyword evidence="8 11" id="KW-0406">Ion transport</keyword>
<organism evidence="14 15">
    <name type="scientific">Romanomermis culicivorax</name>
    <name type="common">Nematode worm</name>
    <dbReference type="NCBI Taxonomy" id="13658"/>
    <lineage>
        <taxon>Eukaryota</taxon>
        <taxon>Metazoa</taxon>
        <taxon>Ecdysozoa</taxon>
        <taxon>Nematoda</taxon>
        <taxon>Enoplea</taxon>
        <taxon>Dorylaimia</taxon>
        <taxon>Mermithida</taxon>
        <taxon>Mermithoidea</taxon>
        <taxon>Mermithidae</taxon>
        <taxon>Romanomermis</taxon>
    </lineage>
</organism>
<evidence type="ECO:0000256" key="10">
    <source>
        <dbReference type="ARBA" id="ARBA00023303"/>
    </source>
</evidence>
<feature type="compositionally biased region" description="Polar residues" evidence="12">
    <location>
        <begin position="262"/>
        <end position="275"/>
    </location>
</feature>
<comment type="subcellular location">
    <subcellularLocation>
        <location evidence="1 11">Membrane</location>
        <topology evidence="1 11">Multi-pass membrane protein</topology>
    </subcellularLocation>
</comment>
<evidence type="ECO:0000256" key="11">
    <source>
        <dbReference type="RuleBase" id="RU003822"/>
    </source>
</evidence>
<dbReference type="PANTHER" id="PTHR11767">
    <property type="entry name" value="INWARD RECTIFIER POTASSIUM CHANNEL"/>
    <property type="match status" value="1"/>
</dbReference>
<dbReference type="Proteomes" id="UP000887565">
    <property type="component" value="Unplaced"/>
</dbReference>
<evidence type="ECO:0000256" key="8">
    <source>
        <dbReference type="ARBA" id="ARBA00023065"/>
    </source>
</evidence>
<dbReference type="InterPro" id="IPR013518">
    <property type="entry name" value="K_chnl_inward-rec_Kir_cyto"/>
</dbReference>
<dbReference type="InterPro" id="IPR016449">
    <property type="entry name" value="K_chnl_inward-rec_Kir"/>
</dbReference>
<comment type="similarity">
    <text evidence="11">Belongs to the inward rectifier-type potassium channel (TC 1.A.2.1) family.</text>
</comment>
<keyword evidence="14" id="KW-1185">Reference proteome</keyword>
<dbReference type="GO" id="GO:0034702">
    <property type="term" value="C:monoatomic ion channel complex"/>
    <property type="evidence" value="ECO:0007669"/>
    <property type="project" value="UniProtKB-KW"/>
</dbReference>
<reference evidence="15" key="1">
    <citation type="submission" date="2022-11" db="UniProtKB">
        <authorList>
            <consortium name="WormBaseParasite"/>
        </authorList>
    </citation>
    <scope>IDENTIFICATION</scope>
</reference>